<feature type="signal peptide" evidence="1">
    <location>
        <begin position="1"/>
        <end position="20"/>
    </location>
</feature>
<evidence type="ECO:0000256" key="1">
    <source>
        <dbReference type="SAM" id="SignalP"/>
    </source>
</evidence>
<dbReference type="Gene3D" id="3.40.190.10">
    <property type="entry name" value="Periplasmic binding protein-like II"/>
    <property type="match status" value="1"/>
</dbReference>
<evidence type="ECO:0000313" key="3">
    <source>
        <dbReference type="Proteomes" id="UP000194440"/>
    </source>
</evidence>
<name>A0A240UA01_9BURK</name>
<reference evidence="2" key="1">
    <citation type="submission" date="2017-05" db="EMBL/GenBank/DDBJ databases">
        <title>Polyphasic characterization of four soil-derived phenanthrene-degrading Acidovorax strains and proposal of Acidovorax phenanthrenivorans sp. nov.</title>
        <authorList>
            <person name="Singleton D."/>
            <person name="Lee J."/>
            <person name="Dickey A.N."/>
            <person name="Stroud A."/>
            <person name="Scholl E.H."/>
            <person name="Wright F.A."/>
            <person name="Aitken M.D."/>
        </authorList>
    </citation>
    <scope>NUCLEOTIDE SEQUENCE</scope>
    <source>
        <strain evidence="2">P4</strain>
    </source>
</reference>
<evidence type="ECO:0008006" key="4">
    <source>
        <dbReference type="Google" id="ProtNLM"/>
    </source>
</evidence>
<gene>
    <name evidence="2" type="ORF">CBP36_02420</name>
</gene>
<dbReference type="Proteomes" id="UP000194440">
    <property type="component" value="Chromosome"/>
</dbReference>
<evidence type="ECO:0000313" key="2">
    <source>
        <dbReference type="EMBL" id="ART57860.1"/>
    </source>
</evidence>
<organism evidence="2 3">
    <name type="scientific">Acidovorax carolinensis</name>
    <dbReference type="NCBI Taxonomy" id="553814"/>
    <lineage>
        <taxon>Bacteria</taxon>
        <taxon>Pseudomonadati</taxon>
        <taxon>Pseudomonadota</taxon>
        <taxon>Betaproteobacteria</taxon>
        <taxon>Burkholderiales</taxon>
        <taxon>Comamonadaceae</taxon>
        <taxon>Acidovorax</taxon>
    </lineage>
</organism>
<dbReference type="KEGG" id="acip:CBP36_02420"/>
<dbReference type="EMBL" id="CP021366">
    <property type="protein sequence ID" value="ART57860.1"/>
    <property type="molecule type" value="Genomic_DNA"/>
</dbReference>
<protein>
    <recommendedName>
        <fullName evidence="4">Phosphonate ABC transporter substrate-binding protein</fullName>
    </recommendedName>
</protein>
<dbReference type="KEGG" id="acis:CBP35_16520"/>
<keyword evidence="1" id="KW-0732">Signal</keyword>
<keyword evidence="3" id="KW-1185">Reference proteome</keyword>
<sequence length="80" mass="8873">MIKKLCAALALGLGMTGAMAQDINFGIISTEATQNLKADWQPLLDDMARQTGFKIEWHLLWIPVVTMHLDFPASMGTRDL</sequence>
<dbReference type="AlphaFoldDB" id="A0A240UA01"/>
<feature type="chain" id="PRO_5011234755" description="Phosphonate ABC transporter substrate-binding protein" evidence="1">
    <location>
        <begin position="21"/>
        <end position="80"/>
    </location>
</feature>
<accession>A0A240UA01</accession>
<proteinExistence type="predicted"/>